<reference evidence="1 2" key="1">
    <citation type="journal article" date="2015" name="PLoS Negl. Trop. Dis.">
        <title>Haemophilus ducreyi Cutaneous Ulcer Strains Are Nearly Identical to Class I Genital Ulcer Strains.</title>
        <authorList>
            <person name="Gangaiah D."/>
            <person name="Webb K.M."/>
            <person name="Humphreys T.L."/>
            <person name="Fortney K.R."/>
            <person name="Toh E."/>
            <person name="Tai A."/>
            <person name="Katz S.S."/>
            <person name="Pillay A."/>
            <person name="Chen C.Y."/>
            <person name="Roberts S.A."/>
            <person name="Munson R.S.Jr."/>
            <person name="Spinola S.M."/>
        </authorList>
    </citation>
    <scope>NUCLEOTIDE SEQUENCE [LARGE SCALE GENOMIC DNA]</scope>
    <source>
        <strain evidence="2">CLU2</strain>
    </source>
</reference>
<evidence type="ECO:0000313" key="1">
    <source>
        <dbReference type="EMBL" id="AKO32287.1"/>
    </source>
</evidence>
<name>A0AAC8UC63_HAEDC</name>
<gene>
    <name evidence="1" type="ORF">RZ57_03680</name>
</gene>
<evidence type="ECO:0000313" key="2">
    <source>
        <dbReference type="Proteomes" id="UP000060132"/>
    </source>
</evidence>
<proteinExistence type="predicted"/>
<organism evidence="1 2">
    <name type="scientific">Haemophilus ducreyi</name>
    <dbReference type="NCBI Taxonomy" id="730"/>
    <lineage>
        <taxon>Bacteria</taxon>
        <taxon>Pseudomonadati</taxon>
        <taxon>Pseudomonadota</taxon>
        <taxon>Gammaproteobacteria</taxon>
        <taxon>Pasteurellales</taxon>
        <taxon>Pasteurellaceae</taxon>
        <taxon>Haemophilus</taxon>
    </lineage>
</organism>
<dbReference type="OMA" id="TSNNSEW"/>
<accession>A0AAC8UC63</accession>
<dbReference type="AlphaFoldDB" id="A0AAC8UC63"/>
<protein>
    <submittedName>
        <fullName evidence="1">Uncharacterized protein</fullName>
    </submittedName>
</protein>
<dbReference type="RefSeq" id="WP_010944863.1">
    <property type="nucleotide sequence ID" value="NZ_CP011223.1"/>
</dbReference>
<dbReference type="EMBL" id="CP011219">
    <property type="protein sequence ID" value="AKO32287.1"/>
    <property type="molecule type" value="Genomic_DNA"/>
</dbReference>
<dbReference type="Proteomes" id="UP000060132">
    <property type="component" value="Chromosome"/>
</dbReference>
<sequence>MTIQQISQPNMISYARLFEIGPRVQSLKFVTENIQKNLVSFADKIKRKVGQHCNIIAYPHRVFNLASWKVHISGAQSELHFLVNVSGRFALPAFDEQHWPARLNIDIADHVDAFWFIQFLGQQLSAKSLSPLSTKIGDNSVYSEANDGKQS</sequence>